<accession>A0AAV5PB18</accession>
<dbReference type="RefSeq" id="WP_174254552.1">
    <property type="nucleotide sequence ID" value="NZ_BJMY01000058.1"/>
</dbReference>
<evidence type="ECO:0000313" key="3">
    <source>
        <dbReference type="Proteomes" id="UP001165243"/>
    </source>
</evidence>
<proteinExistence type="predicted"/>
<feature type="region of interest" description="Disordered" evidence="1">
    <location>
        <begin position="1"/>
        <end position="21"/>
    </location>
</feature>
<comment type="caution">
    <text evidence="2">The sequence shown here is derived from an EMBL/GenBank/DDBJ whole genome shotgun (WGS) entry which is preliminary data.</text>
</comment>
<name>A0AAV5PB18_LACDE</name>
<dbReference type="Proteomes" id="UP001165243">
    <property type="component" value="Unassembled WGS sequence"/>
</dbReference>
<gene>
    <name evidence="2" type="ORF">ME0900_06280</name>
</gene>
<organism evidence="2 3">
    <name type="scientific">Lactobacillus delbrueckii subsp. bulgaricus</name>
    <dbReference type="NCBI Taxonomy" id="1585"/>
    <lineage>
        <taxon>Bacteria</taxon>
        <taxon>Bacillati</taxon>
        <taxon>Bacillota</taxon>
        <taxon>Bacilli</taxon>
        <taxon>Lactobacillales</taxon>
        <taxon>Lactobacillaceae</taxon>
        <taxon>Lactobacillus</taxon>
    </lineage>
</organism>
<sequence length="89" mass="9745">MTSTVQASTTEGSQTQPKLSLSAQKKLDPYVTVKNNHYVLGENAKRVVSEEYNVAKQVIAQTNVTVENSGSVINKDINLRGRHLIGWGC</sequence>
<evidence type="ECO:0000313" key="2">
    <source>
        <dbReference type="EMBL" id="GMB86255.1"/>
    </source>
</evidence>
<reference evidence="2" key="1">
    <citation type="submission" date="2023-04" db="EMBL/GenBank/DDBJ databases">
        <title>Draft genome sequences of Lactobacillus delbrueckii subsp. bulgaricus ME-900 and ME-901 with improved acid tolerance.</title>
        <authorList>
            <person name="Ishida T."/>
            <person name="Yamamoto E."/>
            <person name="Koizumi A."/>
            <person name="Fujiwara S."/>
            <person name="Makino S."/>
            <person name="Kano H."/>
            <person name="Kimura K."/>
        </authorList>
    </citation>
    <scope>NUCLEOTIDE SEQUENCE</scope>
    <source>
        <strain evidence="2">ME-900</strain>
    </source>
</reference>
<protein>
    <submittedName>
        <fullName evidence="2">Uncharacterized protein</fullName>
    </submittedName>
</protein>
<dbReference type="AlphaFoldDB" id="A0AAV5PB18"/>
<dbReference type="EMBL" id="BSWK01000006">
    <property type="protein sequence ID" value="GMB86255.1"/>
    <property type="molecule type" value="Genomic_DNA"/>
</dbReference>
<evidence type="ECO:0000256" key="1">
    <source>
        <dbReference type="SAM" id="MobiDB-lite"/>
    </source>
</evidence>